<sequence length="89" mass="9940">MESGMSLDKNIFQMTCLISANDIRLSARSEVGQRQLLALVMGCGDITFYYLSGETGQLPVMRRVPWFADSNKRIMALCFDPSGCWLLVA</sequence>
<feature type="non-terminal residue" evidence="1">
    <location>
        <position position="89"/>
    </location>
</feature>
<dbReference type="EMBL" id="JASPKZ010000003">
    <property type="protein sequence ID" value="KAJ9601760.1"/>
    <property type="molecule type" value="Genomic_DNA"/>
</dbReference>
<keyword evidence="2" id="KW-1185">Reference proteome</keyword>
<protein>
    <submittedName>
        <fullName evidence="1">Uncharacterized protein</fullName>
    </submittedName>
</protein>
<name>A0AAD8AMA4_DIPPU</name>
<evidence type="ECO:0000313" key="2">
    <source>
        <dbReference type="Proteomes" id="UP001233999"/>
    </source>
</evidence>
<comment type="caution">
    <text evidence="1">The sequence shown here is derived from an EMBL/GenBank/DDBJ whole genome shotgun (WGS) entry which is preliminary data.</text>
</comment>
<accession>A0AAD8AMA4</accession>
<reference evidence="1" key="1">
    <citation type="journal article" date="2023" name="IScience">
        <title>Live-bearing cockroach genome reveals convergent evolutionary mechanisms linked to viviparity in insects and beyond.</title>
        <authorList>
            <person name="Fouks B."/>
            <person name="Harrison M.C."/>
            <person name="Mikhailova A.A."/>
            <person name="Marchal E."/>
            <person name="English S."/>
            <person name="Carruthers M."/>
            <person name="Jennings E.C."/>
            <person name="Chiamaka E.L."/>
            <person name="Frigard R.A."/>
            <person name="Pippel M."/>
            <person name="Attardo G.M."/>
            <person name="Benoit J.B."/>
            <person name="Bornberg-Bauer E."/>
            <person name="Tobe S.S."/>
        </authorList>
    </citation>
    <scope>NUCLEOTIDE SEQUENCE</scope>
    <source>
        <strain evidence="1">Stay&amp;Tobe</strain>
    </source>
</reference>
<gene>
    <name evidence="1" type="ORF">L9F63_000052</name>
</gene>
<reference evidence="1" key="2">
    <citation type="submission" date="2023-05" db="EMBL/GenBank/DDBJ databases">
        <authorList>
            <person name="Fouks B."/>
        </authorList>
    </citation>
    <scope>NUCLEOTIDE SEQUENCE</scope>
    <source>
        <strain evidence="1">Stay&amp;Tobe</strain>
        <tissue evidence="1">Testes</tissue>
    </source>
</reference>
<evidence type="ECO:0000313" key="1">
    <source>
        <dbReference type="EMBL" id="KAJ9601760.1"/>
    </source>
</evidence>
<proteinExistence type="predicted"/>
<dbReference type="Proteomes" id="UP001233999">
    <property type="component" value="Unassembled WGS sequence"/>
</dbReference>
<organism evidence="1 2">
    <name type="scientific">Diploptera punctata</name>
    <name type="common">Pacific beetle cockroach</name>
    <dbReference type="NCBI Taxonomy" id="6984"/>
    <lineage>
        <taxon>Eukaryota</taxon>
        <taxon>Metazoa</taxon>
        <taxon>Ecdysozoa</taxon>
        <taxon>Arthropoda</taxon>
        <taxon>Hexapoda</taxon>
        <taxon>Insecta</taxon>
        <taxon>Pterygota</taxon>
        <taxon>Neoptera</taxon>
        <taxon>Polyneoptera</taxon>
        <taxon>Dictyoptera</taxon>
        <taxon>Blattodea</taxon>
        <taxon>Blaberoidea</taxon>
        <taxon>Blaberidae</taxon>
        <taxon>Diplopterinae</taxon>
        <taxon>Diploptera</taxon>
    </lineage>
</organism>
<dbReference type="AlphaFoldDB" id="A0AAD8AMA4"/>